<proteinExistence type="predicted"/>
<dbReference type="EMBL" id="JAMGBD010000002">
    <property type="protein sequence ID" value="MCL6684363.1"/>
    <property type="molecule type" value="Genomic_DNA"/>
</dbReference>
<dbReference type="PANTHER" id="PTHR43798:SF33">
    <property type="entry name" value="HYDROLASE, PUTATIVE (AFU_ORTHOLOGUE AFUA_2G14860)-RELATED"/>
    <property type="match status" value="1"/>
</dbReference>
<evidence type="ECO:0000259" key="1">
    <source>
        <dbReference type="Pfam" id="PF12697"/>
    </source>
</evidence>
<keyword evidence="2" id="KW-0378">Hydrolase</keyword>
<protein>
    <submittedName>
        <fullName evidence="2">Alpha/beta hydrolase</fullName>
    </submittedName>
</protein>
<comment type="caution">
    <text evidence="2">The sequence shown here is derived from an EMBL/GenBank/DDBJ whole genome shotgun (WGS) entry which is preliminary data.</text>
</comment>
<dbReference type="PANTHER" id="PTHR43798">
    <property type="entry name" value="MONOACYLGLYCEROL LIPASE"/>
    <property type="match status" value="1"/>
</dbReference>
<dbReference type="InterPro" id="IPR050266">
    <property type="entry name" value="AB_hydrolase_sf"/>
</dbReference>
<reference evidence="2" key="1">
    <citation type="submission" date="2022-05" db="EMBL/GenBank/DDBJ databases">
        <authorList>
            <person name="Jo J.-H."/>
            <person name="Im W.-T."/>
        </authorList>
    </citation>
    <scope>NUCLEOTIDE SEQUENCE</scope>
    <source>
        <strain evidence="2">SE158</strain>
    </source>
</reference>
<name>A0ABT0RNZ9_9SPHN</name>
<dbReference type="GO" id="GO:0016787">
    <property type="term" value="F:hydrolase activity"/>
    <property type="evidence" value="ECO:0007669"/>
    <property type="project" value="UniProtKB-KW"/>
</dbReference>
<dbReference type="RefSeq" id="WP_249848778.1">
    <property type="nucleotide sequence ID" value="NZ_JAMGBD010000002.1"/>
</dbReference>
<dbReference type="SUPFAM" id="SSF53474">
    <property type="entry name" value="alpha/beta-Hydrolases"/>
    <property type="match status" value="1"/>
</dbReference>
<dbReference type="Gene3D" id="3.40.50.1820">
    <property type="entry name" value="alpha/beta hydrolase"/>
    <property type="match status" value="1"/>
</dbReference>
<evidence type="ECO:0000313" key="2">
    <source>
        <dbReference type="EMBL" id="MCL6684363.1"/>
    </source>
</evidence>
<evidence type="ECO:0000313" key="3">
    <source>
        <dbReference type="Proteomes" id="UP001165363"/>
    </source>
</evidence>
<dbReference type="Pfam" id="PF12697">
    <property type="entry name" value="Abhydrolase_6"/>
    <property type="match status" value="1"/>
</dbReference>
<sequence>MAEWVDRYWTSNDGLKLHYRDYAGPHERPPILCLPGLTRNARDFEPVADRLAGEWRIIAVEFRGRGQSQYDPNPANYVPHTYAADVLKLLDQLGIADAVFFGTSLGGIVAMLMSSTDSERIAGAMINDIGPVVEDRGIDRLRAYVGKGGVFANWAEAAESAATRNGIAFPNYTADQWDVFVRRQASERPDGTVRSDYDMAIAQPFATAQGTPPFDPWPLIDGLRDKPVLLVRGETSDLLSVETAERMIETLPKSELVTVPGIGHAPILDEPEAVAGIDRLLAKVLAESEVEAG</sequence>
<organism evidence="2 3">
    <name type="scientific">Sphingomonas alba</name>
    <dbReference type="NCBI Taxonomy" id="2908208"/>
    <lineage>
        <taxon>Bacteria</taxon>
        <taxon>Pseudomonadati</taxon>
        <taxon>Pseudomonadota</taxon>
        <taxon>Alphaproteobacteria</taxon>
        <taxon>Sphingomonadales</taxon>
        <taxon>Sphingomonadaceae</taxon>
        <taxon>Sphingomonas</taxon>
    </lineage>
</organism>
<keyword evidence="3" id="KW-1185">Reference proteome</keyword>
<dbReference type="InterPro" id="IPR029058">
    <property type="entry name" value="AB_hydrolase_fold"/>
</dbReference>
<dbReference type="Proteomes" id="UP001165363">
    <property type="component" value="Unassembled WGS sequence"/>
</dbReference>
<feature type="domain" description="AB hydrolase-1" evidence="1">
    <location>
        <begin position="31"/>
        <end position="275"/>
    </location>
</feature>
<dbReference type="InterPro" id="IPR000073">
    <property type="entry name" value="AB_hydrolase_1"/>
</dbReference>
<accession>A0ABT0RNZ9</accession>
<gene>
    <name evidence="2" type="ORF">LZ536_10695</name>
</gene>